<feature type="transmembrane region" description="Helical" evidence="2">
    <location>
        <begin position="54"/>
        <end position="73"/>
    </location>
</feature>
<feature type="transmembrane region" description="Helical" evidence="2">
    <location>
        <begin position="263"/>
        <end position="285"/>
    </location>
</feature>
<organism evidence="3 4">
    <name type="scientific">Ceratobasidium theobromae</name>
    <dbReference type="NCBI Taxonomy" id="1582974"/>
    <lineage>
        <taxon>Eukaryota</taxon>
        <taxon>Fungi</taxon>
        <taxon>Dikarya</taxon>
        <taxon>Basidiomycota</taxon>
        <taxon>Agaricomycotina</taxon>
        <taxon>Agaricomycetes</taxon>
        <taxon>Cantharellales</taxon>
        <taxon>Ceratobasidiaceae</taxon>
        <taxon>Ceratobasidium</taxon>
    </lineage>
</organism>
<feature type="region of interest" description="Disordered" evidence="1">
    <location>
        <begin position="1"/>
        <end position="25"/>
    </location>
</feature>
<feature type="transmembrane region" description="Helical" evidence="2">
    <location>
        <begin position="234"/>
        <end position="257"/>
    </location>
</feature>
<dbReference type="OrthoDB" id="3152367at2759"/>
<keyword evidence="2" id="KW-0812">Transmembrane</keyword>
<evidence type="ECO:0008006" key="5">
    <source>
        <dbReference type="Google" id="ProtNLM"/>
    </source>
</evidence>
<evidence type="ECO:0000256" key="1">
    <source>
        <dbReference type="SAM" id="MobiDB-lite"/>
    </source>
</evidence>
<accession>A0A5N5QWK6</accession>
<keyword evidence="2" id="KW-1133">Transmembrane helix</keyword>
<feature type="compositionally biased region" description="Polar residues" evidence="1">
    <location>
        <begin position="1"/>
        <end position="13"/>
    </location>
</feature>
<evidence type="ECO:0000313" key="3">
    <source>
        <dbReference type="EMBL" id="KAB5596132.1"/>
    </source>
</evidence>
<dbReference type="Proteomes" id="UP000383932">
    <property type="component" value="Unassembled WGS sequence"/>
</dbReference>
<gene>
    <name evidence="3" type="ORF">CTheo_404</name>
</gene>
<dbReference type="EMBL" id="SSOP01000003">
    <property type="protein sequence ID" value="KAB5596132.1"/>
    <property type="molecule type" value="Genomic_DNA"/>
</dbReference>
<protein>
    <recommendedName>
        <fullName evidence="5">Transmembrane protein</fullName>
    </recommendedName>
</protein>
<evidence type="ECO:0000256" key="2">
    <source>
        <dbReference type="SAM" id="Phobius"/>
    </source>
</evidence>
<keyword evidence="4" id="KW-1185">Reference proteome</keyword>
<comment type="caution">
    <text evidence="3">The sequence shown here is derived from an EMBL/GenBank/DDBJ whole genome shotgun (WGS) entry which is preliminary data.</text>
</comment>
<feature type="transmembrane region" description="Helical" evidence="2">
    <location>
        <begin position="85"/>
        <end position="107"/>
    </location>
</feature>
<name>A0A5N5QWK6_9AGAM</name>
<proteinExistence type="predicted"/>
<evidence type="ECO:0000313" key="4">
    <source>
        <dbReference type="Proteomes" id="UP000383932"/>
    </source>
</evidence>
<reference evidence="3 4" key="1">
    <citation type="journal article" date="2019" name="Fungal Biol. Biotechnol.">
        <title>Draft genome sequence of fastidious pathogen Ceratobasidium theobromae, which causes vascular-streak dieback in Theobroma cacao.</title>
        <authorList>
            <person name="Ali S.S."/>
            <person name="Asman A."/>
            <person name="Shao J."/>
            <person name="Firmansyah A.P."/>
            <person name="Susilo A.W."/>
            <person name="Rosmana A."/>
            <person name="McMahon P."/>
            <person name="Junaid M."/>
            <person name="Guest D."/>
            <person name="Kheng T.Y."/>
            <person name="Meinhardt L.W."/>
            <person name="Bailey B.A."/>
        </authorList>
    </citation>
    <scope>NUCLEOTIDE SEQUENCE [LARGE SCALE GENOMIC DNA]</scope>
    <source>
        <strain evidence="3 4">CT2</strain>
    </source>
</reference>
<keyword evidence="2" id="KW-0472">Membrane</keyword>
<sequence length="303" mass="33294">MPQLLRTRSTGTPHRSAPMRSATELTEPLMSQQNGASLGAYETRQRTQLVVEGFSNLALLAILFSGVQAQFISSTSGNNNNAVAIATNAAMFGGLILSVCSALLATLSGRWFSILREDDSEFLSSQWLAAEARQKPTPIIDYLKFQRDSWSGKLPPQFQSPSSPIDTFRRQSDTAWSQTVTGSPAQEMAMLDLEAGKLRPSLNPRERDVQFVVEMIEREIEGKTTLREKLIAKVLLSAVGICCAAFALFALGIELLVWNTQPISVAVFTSVLLGLNLILMPGFFLKHRHKRVISELALERAAL</sequence>
<dbReference type="AlphaFoldDB" id="A0A5N5QWK6"/>